<dbReference type="eggNOG" id="COG2755">
    <property type="taxonomic scope" value="Bacteria"/>
</dbReference>
<dbReference type="InterPro" id="IPR053140">
    <property type="entry name" value="GDSL_Rv0518-like"/>
</dbReference>
<dbReference type="PATRIC" id="fig|512565.3.peg.3086"/>
<evidence type="ECO:0000313" key="3">
    <source>
        <dbReference type="Proteomes" id="UP000007882"/>
    </source>
</evidence>
<dbReference type="Proteomes" id="UP000007882">
    <property type="component" value="Chromosome"/>
</dbReference>
<dbReference type="AlphaFoldDB" id="I0H5M1"/>
<feature type="domain" description="SGNH hydrolase-type esterase" evidence="1">
    <location>
        <begin position="180"/>
        <end position="370"/>
    </location>
</feature>
<dbReference type="KEGG" id="ams:AMIS_30880"/>
<dbReference type="CDD" id="cd01830">
    <property type="entry name" value="XynE_like"/>
    <property type="match status" value="1"/>
</dbReference>
<proteinExistence type="predicted"/>
<reference evidence="2 3" key="1">
    <citation type="submission" date="2012-02" db="EMBL/GenBank/DDBJ databases">
        <title>Complete genome sequence of Actinoplanes missouriensis 431 (= NBRC 102363).</title>
        <authorList>
            <person name="Ohnishi Y."/>
            <person name="Ishikawa J."/>
            <person name="Sekine M."/>
            <person name="Hosoyama A."/>
            <person name="Harada T."/>
            <person name="Narita H."/>
            <person name="Hata T."/>
            <person name="Konno Y."/>
            <person name="Tutikane K."/>
            <person name="Fujita N."/>
            <person name="Horinouchi S."/>
            <person name="Hayakawa M."/>
        </authorList>
    </citation>
    <scope>NUCLEOTIDE SEQUENCE [LARGE SCALE GENOMIC DNA]</scope>
    <source>
        <strain evidence="3">ATCC 14538 / DSM 43046 / CBS 188.64 / JCM 3121 / NBRC 102363 / NCIMB 12654 / NRRL B-3342 / UNCC 431</strain>
    </source>
</reference>
<dbReference type="PANTHER" id="PTHR43784">
    <property type="entry name" value="GDSL-LIKE LIPASE/ACYLHYDROLASE, PUTATIVE (AFU_ORTHOLOGUE AFUA_2G00820)-RELATED"/>
    <property type="match status" value="1"/>
</dbReference>
<dbReference type="SUPFAM" id="SSF52266">
    <property type="entry name" value="SGNH hydrolase"/>
    <property type="match status" value="1"/>
</dbReference>
<dbReference type="GO" id="GO:0016787">
    <property type="term" value="F:hydrolase activity"/>
    <property type="evidence" value="ECO:0007669"/>
    <property type="project" value="UniProtKB-KW"/>
</dbReference>
<dbReference type="InterPro" id="IPR013830">
    <property type="entry name" value="SGNH_hydro"/>
</dbReference>
<dbReference type="PANTHER" id="PTHR43784:SF2">
    <property type="entry name" value="GDSL-LIKE LIPASE_ACYLHYDROLASE, PUTATIVE (AFU_ORTHOLOGUE AFUA_2G00820)-RELATED"/>
    <property type="match status" value="1"/>
</dbReference>
<evidence type="ECO:0000313" key="2">
    <source>
        <dbReference type="EMBL" id="BAL88308.1"/>
    </source>
</evidence>
<gene>
    <name evidence="2" type="ordered locus">AMIS_30880</name>
</gene>
<name>I0H5M1_ACTM4</name>
<protein>
    <submittedName>
        <fullName evidence="2">Putative GDSL-like lipase/acylhydrolase</fullName>
    </submittedName>
</protein>
<dbReference type="Gene3D" id="3.40.50.1110">
    <property type="entry name" value="SGNH hydrolase"/>
    <property type="match status" value="1"/>
</dbReference>
<accession>I0H5M1</accession>
<dbReference type="STRING" id="512565.AMIS_30880"/>
<dbReference type="InterPro" id="IPR036514">
    <property type="entry name" value="SGNH_hydro_sf"/>
</dbReference>
<organism evidence="2 3">
    <name type="scientific">Actinoplanes missouriensis (strain ATCC 14538 / DSM 43046 / CBS 188.64 / JCM 3121 / NBRC 102363 / NCIMB 12654 / NRRL B-3342 / UNCC 431)</name>
    <dbReference type="NCBI Taxonomy" id="512565"/>
    <lineage>
        <taxon>Bacteria</taxon>
        <taxon>Bacillati</taxon>
        <taxon>Actinomycetota</taxon>
        <taxon>Actinomycetes</taxon>
        <taxon>Micromonosporales</taxon>
        <taxon>Micromonosporaceae</taxon>
        <taxon>Actinoplanes</taxon>
    </lineage>
</organism>
<evidence type="ECO:0000259" key="1">
    <source>
        <dbReference type="Pfam" id="PF13472"/>
    </source>
</evidence>
<sequence>MYIRQWISGWGTAQQLTPAAVPEESTIKIGNQTVRMVARTTAAGAAVRVALANSFGVAPVRVASARIASARITEPDGGGGGVHRLTFAGRPEVTIPPGACLTSDPVECPVTAQADLVVSLHVPDQGVIPTTHEVGLRTAWLAPGDQTAAPELDDATPFRSYLWLTGVDVLAEPDAATIVAFGDSVVDGMETTPGADAAWPSVLARRLAARPDLPPRAVVNMGIAGNRILRETDGLGAAGLARFDRDVLARPGVRWVVLSEGLNDLMFGLLPGGEPVTAEDLVAGYRLLIARAHAYGIRMIGCTLLPVGGAGIDGLEPLRQDVNRWIRESGAFDAVVDQDAAVRDPDDPARVRPGLLAHDGVHPNDEGHRVLAGAVNPELFRAT</sequence>
<keyword evidence="2" id="KW-0378">Hydrolase</keyword>
<dbReference type="Pfam" id="PF13472">
    <property type="entry name" value="Lipase_GDSL_2"/>
    <property type="match status" value="1"/>
</dbReference>
<dbReference type="RefSeq" id="WP_014443203.1">
    <property type="nucleotide sequence ID" value="NC_017093.1"/>
</dbReference>
<keyword evidence="3" id="KW-1185">Reference proteome</keyword>
<dbReference type="EMBL" id="AP012319">
    <property type="protein sequence ID" value="BAL88308.1"/>
    <property type="molecule type" value="Genomic_DNA"/>
</dbReference>
<dbReference type="HOGENOM" id="CLU_029872_1_0_11"/>